<name>A0A2T0W557_9RHOB</name>
<proteinExistence type="predicted"/>
<comment type="caution">
    <text evidence="1">The sequence shown here is derived from an EMBL/GenBank/DDBJ whole genome shotgun (WGS) entry which is preliminary data.</text>
</comment>
<evidence type="ECO:0000313" key="1">
    <source>
        <dbReference type="EMBL" id="PRY80608.1"/>
    </source>
</evidence>
<dbReference type="OrthoDB" id="7864872at2"/>
<keyword evidence="2" id="KW-1185">Reference proteome</keyword>
<organism evidence="1 2">
    <name type="scientific">Yoonia maritima</name>
    <dbReference type="NCBI Taxonomy" id="1435347"/>
    <lineage>
        <taxon>Bacteria</taxon>
        <taxon>Pseudomonadati</taxon>
        <taxon>Pseudomonadota</taxon>
        <taxon>Alphaproteobacteria</taxon>
        <taxon>Rhodobacterales</taxon>
        <taxon>Paracoccaceae</taxon>
        <taxon>Yoonia</taxon>
    </lineage>
</organism>
<dbReference type="RefSeq" id="WP_106354326.1">
    <property type="nucleotide sequence ID" value="NZ_PVTP01000001.1"/>
</dbReference>
<sequence>MSIQDNTAKILPFPMSRRAKPKTMVVGDVVRWIAQGRSIPPIDGIKVIPISALDQQSIAEMAPETILSPLIADTFDALDVAERLHDFGYLGRYCAISNTLPNRHAVIQEVNSHAPGVWFDILMVPA</sequence>
<dbReference type="EMBL" id="PVTP01000001">
    <property type="protein sequence ID" value="PRY80608.1"/>
    <property type="molecule type" value="Genomic_DNA"/>
</dbReference>
<reference evidence="1 2" key="1">
    <citation type="submission" date="2018-03" db="EMBL/GenBank/DDBJ databases">
        <title>Genomic Encyclopedia of Archaeal and Bacterial Type Strains, Phase II (KMG-II): from individual species to whole genera.</title>
        <authorList>
            <person name="Goeker M."/>
        </authorList>
    </citation>
    <scope>NUCLEOTIDE SEQUENCE [LARGE SCALE GENOMIC DNA]</scope>
    <source>
        <strain evidence="1 2">DSM 101533</strain>
    </source>
</reference>
<dbReference type="Proteomes" id="UP000238007">
    <property type="component" value="Unassembled WGS sequence"/>
</dbReference>
<dbReference type="AlphaFoldDB" id="A0A2T0W557"/>
<protein>
    <submittedName>
        <fullName evidence="1">Uncharacterized protein</fullName>
    </submittedName>
</protein>
<gene>
    <name evidence="1" type="ORF">CLV80_101463</name>
</gene>
<evidence type="ECO:0000313" key="2">
    <source>
        <dbReference type="Proteomes" id="UP000238007"/>
    </source>
</evidence>
<accession>A0A2T0W557</accession>